<evidence type="ECO:0000256" key="2">
    <source>
        <dbReference type="SAM" id="Phobius"/>
    </source>
</evidence>
<dbReference type="AlphaFoldDB" id="A0A6G1BVY2"/>
<feature type="transmembrane region" description="Helical" evidence="2">
    <location>
        <begin position="95"/>
        <end position="112"/>
    </location>
</feature>
<dbReference type="Proteomes" id="UP000479710">
    <property type="component" value="Unassembled WGS sequence"/>
</dbReference>
<protein>
    <submittedName>
        <fullName evidence="3">Uncharacterized protein</fullName>
    </submittedName>
</protein>
<gene>
    <name evidence="3" type="ORF">E2562_013526</name>
</gene>
<name>A0A6G1BVY2_9ORYZ</name>
<proteinExistence type="predicted"/>
<evidence type="ECO:0000256" key="1">
    <source>
        <dbReference type="SAM" id="MobiDB-lite"/>
    </source>
</evidence>
<evidence type="ECO:0000313" key="4">
    <source>
        <dbReference type="Proteomes" id="UP000479710"/>
    </source>
</evidence>
<comment type="caution">
    <text evidence="3">The sequence shown here is derived from an EMBL/GenBank/DDBJ whole genome shotgun (WGS) entry which is preliminary data.</text>
</comment>
<keyword evidence="2" id="KW-1133">Transmembrane helix</keyword>
<keyword evidence="2" id="KW-0472">Membrane</keyword>
<sequence length="144" mass="15915">MAPSNRRRPTEAQVGLTTQERRWRCGDALGRRRRDGEAAARDDAEARGREGDGPRQRSGSRRRATAGQRWHGAPATARHKLEDDAPERWRSSARVILGLITALPLLICSLAASRGGGWGKEEEQLIRVCRPGYSRRTGNVPGPL</sequence>
<reference evidence="3 4" key="1">
    <citation type="submission" date="2019-11" db="EMBL/GenBank/DDBJ databases">
        <title>Whole genome sequence of Oryza granulata.</title>
        <authorList>
            <person name="Li W."/>
        </authorList>
    </citation>
    <scope>NUCLEOTIDE SEQUENCE [LARGE SCALE GENOMIC DNA]</scope>
    <source>
        <strain evidence="4">cv. Menghai</strain>
        <tissue evidence="3">Leaf</tissue>
    </source>
</reference>
<feature type="compositionally biased region" description="Basic and acidic residues" evidence="1">
    <location>
        <begin position="34"/>
        <end position="55"/>
    </location>
</feature>
<accession>A0A6G1BVY2</accession>
<keyword evidence="2" id="KW-0812">Transmembrane</keyword>
<evidence type="ECO:0000313" key="3">
    <source>
        <dbReference type="EMBL" id="KAF0892169.1"/>
    </source>
</evidence>
<keyword evidence="4" id="KW-1185">Reference proteome</keyword>
<organism evidence="3 4">
    <name type="scientific">Oryza meyeriana var. granulata</name>
    <dbReference type="NCBI Taxonomy" id="110450"/>
    <lineage>
        <taxon>Eukaryota</taxon>
        <taxon>Viridiplantae</taxon>
        <taxon>Streptophyta</taxon>
        <taxon>Embryophyta</taxon>
        <taxon>Tracheophyta</taxon>
        <taxon>Spermatophyta</taxon>
        <taxon>Magnoliopsida</taxon>
        <taxon>Liliopsida</taxon>
        <taxon>Poales</taxon>
        <taxon>Poaceae</taxon>
        <taxon>BOP clade</taxon>
        <taxon>Oryzoideae</taxon>
        <taxon>Oryzeae</taxon>
        <taxon>Oryzinae</taxon>
        <taxon>Oryza</taxon>
        <taxon>Oryza meyeriana</taxon>
    </lineage>
</organism>
<dbReference type="EMBL" id="SPHZ02000011">
    <property type="protein sequence ID" value="KAF0892169.1"/>
    <property type="molecule type" value="Genomic_DNA"/>
</dbReference>
<feature type="region of interest" description="Disordered" evidence="1">
    <location>
        <begin position="1"/>
        <end position="87"/>
    </location>
</feature>